<dbReference type="EMBL" id="PUHY01000012">
    <property type="protein sequence ID" value="PQO32511.1"/>
    <property type="molecule type" value="Genomic_DNA"/>
</dbReference>
<dbReference type="Proteomes" id="UP000238322">
    <property type="component" value="Unassembled WGS sequence"/>
</dbReference>
<dbReference type="OrthoDB" id="252101at2"/>
<dbReference type="AlphaFoldDB" id="A0A2S8FK34"/>
<dbReference type="InterPro" id="IPR029044">
    <property type="entry name" value="Nucleotide-diphossugar_trans"/>
</dbReference>
<gene>
    <name evidence="1" type="ORF">C5Y83_20065</name>
</gene>
<organism evidence="1 2">
    <name type="scientific">Blastopirellula marina</name>
    <dbReference type="NCBI Taxonomy" id="124"/>
    <lineage>
        <taxon>Bacteria</taxon>
        <taxon>Pseudomonadati</taxon>
        <taxon>Planctomycetota</taxon>
        <taxon>Planctomycetia</taxon>
        <taxon>Pirellulales</taxon>
        <taxon>Pirellulaceae</taxon>
        <taxon>Blastopirellula</taxon>
    </lineage>
</organism>
<dbReference type="Gene3D" id="3.90.550.10">
    <property type="entry name" value="Spore Coat Polysaccharide Biosynthesis Protein SpsA, Chain A"/>
    <property type="match status" value="1"/>
</dbReference>
<dbReference type="PANTHER" id="PTHR43646:SF6">
    <property type="entry name" value="PRE-MYCOFACTOCIN GLYCOSYLTRANSFERASE"/>
    <property type="match status" value="1"/>
</dbReference>
<dbReference type="SUPFAM" id="SSF53448">
    <property type="entry name" value="Nucleotide-diphospho-sugar transferases"/>
    <property type="match status" value="1"/>
</dbReference>
<comment type="caution">
    <text evidence="1">The sequence shown here is derived from an EMBL/GenBank/DDBJ whole genome shotgun (WGS) entry which is preliminary data.</text>
</comment>
<proteinExistence type="predicted"/>
<reference evidence="1 2" key="1">
    <citation type="submission" date="2018-02" db="EMBL/GenBank/DDBJ databases">
        <title>Comparative genomes isolates from brazilian mangrove.</title>
        <authorList>
            <person name="Araujo J.E."/>
            <person name="Taketani R.G."/>
            <person name="Silva M.C.P."/>
            <person name="Loureco M.V."/>
            <person name="Andreote F.D."/>
        </authorList>
    </citation>
    <scope>NUCLEOTIDE SEQUENCE [LARGE SCALE GENOMIC DNA]</scope>
    <source>
        <strain evidence="1 2">Hex-1 MGV</strain>
    </source>
</reference>
<name>A0A2S8FK34_9BACT</name>
<dbReference type="RefSeq" id="WP_105331522.1">
    <property type="nucleotide sequence ID" value="NZ_PUHY01000012.1"/>
</dbReference>
<sequence>MLKVSIVIPSVNNARRLETTLVSLLENRPSDCEIVVPHCGYYDDPYDIADEVRFVEVPAARTEMELLAVAWSMCRAPVVHTLAAGATVEAGWLDSVLPKFDRAEVGAVVPATLFAEQDQPIFGVQADAMGVRAAGTASETQGPMWQAAFYRYSLLEALGGFCTRLEEYADLDVALWVAQAGGVCQVAQDCRIEMNDPCDVNQVTTQRIRLAKTLQMRHQNWFAAQGKSSGKLGWLSRSVGSGSLSTMMSALTAKADTSAAQHRLPNLDEVRAVIAGQGQTFRFQPRQEDQHTQLHRHAA</sequence>
<dbReference type="PANTHER" id="PTHR43646">
    <property type="entry name" value="GLYCOSYLTRANSFERASE"/>
    <property type="match status" value="1"/>
</dbReference>
<accession>A0A2S8FK34</accession>
<evidence type="ECO:0008006" key="3">
    <source>
        <dbReference type="Google" id="ProtNLM"/>
    </source>
</evidence>
<protein>
    <recommendedName>
        <fullName evidence="3">Glycosyltransferase 2-like domain-containing protein</fullName>
    </recommendedName>
</protein>
<evidence type="ECO:0000313" key="1">
    <source>
        <dbReference type="EMBL" id="PQO32511.1"/>
    </source>
</evidence>
<evidence type="ECO:0000313" key="2">
    <source>
        <dbReference type="Proteomes" id="UP000238322"/>
    </source>
</evidence>